<gene>
    <name evidence="3" type="ORF">P691DRAFT_803497</name>
</gene>
<name>A0A9P5XLP2_9AGAR</name>
<protein>
    <submittedName>
        <fullName evidence="3">Uncharacterized protein</fullName>
    </submittedName>
</protein>
<keyword evidence="2" id="KW-1133">Transmembrane helix</keyword>
<keyword evidence="2" id="KW-0812">Transmembrane</keyword>
<evidence type="ECO:0000256" key="2">
    <source>
        <dbReference type="SAM" id="Phobius"/>
    </source>
</evidence>
<sequence>METSRIYSQGSEASNDKQWLQLNVHNASRKPCPGLDTYIHSSDQGGSPLDMHRISPPIDHIEHPHPWTSDTSSPLRSPIQLQRSVSEFPPQKLNPHPELVHSSDSSSPARLRRRNRWNRPGAIIVTVGLDLVLMNYISCSSTLWHFI</sequence>
<feature type="compositionally biased region" description="Polar residues" evidence="1">
    <location>
        <begin position="68"/>
        <end position="85"/>
    </location>
</feature>
<keyword evidence="2" id="KW-0472">Membrane</keyword>
<reference evidence="3" key="1">
    <citation type="submission" date="2020-11" db="EMBL/GenBank/DDBJ databases">
        <authorList>
            <consortium name="DOE Joint Genome Institute"/>
            <person name="Ahrendt S."/>
            <person name="Riley R."/>
            <person name="Andreopoulos W."/>
            <person name="Labutti K."/>
            <person name="Pangilinan J."/>
            <person name="Ruiz-Duenas F.J."/>
            <person name="Barrasa J.M."/>
            <person name="Sanchez-Garcia M."/>
            <person name="Camarero S."/>
            <person name="Miyauchi S."/>
            <person name="Serrano A."/>
            <person name="Linde D."/>
            <person name="Babiker R."/>
            <person name="Drula E."/>
            <person name="Ayuso-Fernandez I."/>
            <person name="Pacheco R."/>
            <person name="Padilla G."/>
            <person name="Ferreira P."/>
            <person name="Barriuso J."/>
            <person name="Kellner H."/>
            <person name="Castanera R."/>
            <person name="Alfaro M."/>
            <person name="Ramirez L."/>
            <person name="Pisabarro A.G."/>
            <person name="Kuo A."/>
            <person name="Tritt A."/>
            <person name="Lipzen A."/>
            <person name="He G."/>
            <person name="Yan M."/>
            <person name="Ng V."/>
            <person name="Cullen D."/>
            <person name="Martin F."/>
            <person name="Rosso M.-N."/>
            <person name="Henrissat B."/>
            <person name="Hibbett D."/>
            <person name="Martinez A.T."/>
            <person name="Grigoriev I.V."/>
        </authorList>
    </citation>
    <scope>NUCLEOTIDE SEQUENCE</scope>
    <source>
        <strain evidence="3">MF-IS2</strain>
    </source>
</reference>
<accession>A0A9P5XLP2</accession>
<evidence type="ECO:0000313" key="3">
    <source>
        <dbReference type="EMBL" id="KAF9452774.1"/>
    </source>
</evidence>
<keyword evidence="4" id="KW-1185">Reference proteome</keyword>
<evidence type="ECO:0000256" key="1">
    <source>
        <dbReference type="SAM" id="MobiDB-lite"/>
    </source>
</evidence>
<proteinExistence type="predicted"/>
<comment type="caution">
    <text evidence="3">The sequence shown here is derived from an EMBL/GenBank/DDBJ whole genome shotgun (WGS) entry which is preliminary data.</text>
</comment>
<dbReference type="AlphaFoldDB" id="A0A9P5XLP2"/>
<dbReference type="Proteomes" id="UP000807342">
    <property type="component" value="Unassembled WGS sequence"/>
</dbReference>
<feature type="region of interest" description="Disordered" evidence="1">
    <location>
        <begin position="36"/>
        <end position="113"/>
    </location>
</feature>
<organism evidence="3 4">
    <name type="scientific">Macrolepiota fuliginosa MF-IS2</name>
    <dbReference type="NCBI Taxonomy" id="1400762"/>
    <lineage>
        <taxon>Eukaryota</taxon>
        <taxon>Fungi</taxon>
        <taxon>Dikarya</taxon>
        <taxon>Basidiomycota</taxon>
        <taxon>Agaricomycotina</taxon>
        <taxon>Agaricomycetes</taxon>
        <taxon>Agaricomycetidae</taxon>
        <taxon>Agaricales</taxon>
        <taxon>Agaricineae</taxon>
        <taxon>Agaricaceae</taxon>
        <taxon>Macrolepiota</taxon>
    </lineage>
</organism>
<feature type="transmembrane region" description="Helical" evidence="2">
    <location>
        <begin position="122"/>
        <end position="146"/>
    </location>
</feature>
<evidence type="ECO:0000313" key="4">
    <source>
        <dbReference type="Proteomes" id="UP000807342"/>
    </source>
</evidence>
<dbReference type="EMBL" id="MU151068">
    <property type="protein sequence ID" value="KAF9452774.1"/>
    <property type="molecule type" value="Genomic_DNA"/>
</dbReference>